<evidence type="ECO:0000256" key="1">
    <source>
        <dbReference type="ARBA" id="ARBA00004496"/>
    </source>
</evidence>
<dbReference type="InterPro" id="IPR034768">
    <property type="entry name" value="4FE4S_WBL"/>
</dbReference>
<evidence type="ECO:0000256" key="5">
    <source>
        <dbReference type="ARBA" id="ARBA00023004"/>
    </source>
</evidence>
<dbReference type="InterPro" id="IPR003482">
    <property type="entry name" value="Whib"/>
</dbReference>
<keyword evidence="14" id="KW-1185">Reference proteome</keyword>
<comment type="caution">
    <text evidence="13">The sequence shown here is derived from an EMBL/GenBank/DDBJ whole genome shotgun (WGS) entry which is preliminary data.</text>
</comment>
<evidence type="ECO:0000256" key="7">
    <source>
        <dbReference type="ARBA" id="ARBA00023015"/>
    </source>
</evidence>
<dbReference type="PANTHER" id="PTHR38839">
    <property type="entry name" value="TRANSCRIPTIONAL REGULATOR WHID-RELATED"/>
    <property type="match status" value="1"/>
</dbReference>
<dbReference type="GO" id="GO:0045892">
    <property type="term" value="P:negative regulation of DNA-templated transcription"/>
    <property type="evidence" value="ECO:0007669"/>
    <property type="project" value="TreeGrafter"/>
</dbReference>
<dbReference type="RefSeq" id="WP_184674809.1">
    <property type="nucleotide sequence ID" value="NZ_BAABAI010000043.1"/>
</dbReference>
<keyword evidence="6 11" id="KW-0411">Iron-sulfur</keyword>
<keyword evidence="9 11" id="KW-1015">Disulfide bond</keyword>
<feature type="binding site" evidence="11">
    <location>
        <position position="45"/>
    </location>
    <ligand>
        <name>[4Fe-4S] cluster</name>
        <dbReference type="ChEBI" id="CHEBI:49883"/>
    </ligand>
</feature>
<keyword evidence="11" id="KW-0963">Cytoplasm</keyword>
<sequence>MTLRLPEWRTRAACRGRFDLDFVEPGEQLAECLALCAACPVAEQCLAEALDAGEAWGIWGGLDAERREQLAEQTGHPAPAVRPAHGTNSRYAKHGCRCDLCREAHTAYDRQRRARNRARVGDPWVRPIVLAERVRTGHTWAGPGQLLLPLPGVPLPVDVEHQDDQQPGVETIKAA</sequence>
<dbReference type="GO" id="GO:0051539">
    <property type="term" value="F:4 iron, 4 sulfur cluster binding"/>
    <property type="evidence" value="ECO:0007669"/>
    <property type="project" value="UniProtKB-UniRule"/>
</dbReference>
<evidence type="ECO:0000313" key="14">
    <source>
        <dbReference type="Proteomes" id="UP000542674"/>
    </source>
</evidence>
<keyword evidence="5 11" id="KW-0408">Iron</keyword>
<feature type="binding site" evidence="11">
    <location>
        <position position="14"/>
    </location>
    <ligand>
        <name>[4Fe-4S] cluster</name>
        <dbReference type="ChEBI" id="CHEBI:49883"/>
    </ligand>
</feature>
<dbReference type="GO" id="GO:0003677">
    <property type="term" value="F:DNA binding"/>
    <property type="evidence" value="ECO:0007669"/>
    <property type="project" value="UniProtKB-UniRule"/>
</dbReference>
<dbReference type="Proteomes" id="UP000542674">
    <property type="component" value="Unassembled WGS sequence"/>
</dbReference>
<comment type="similarity">
    <text evidence="2 11">Belongs to the WhiB family.</text>
</comment>
<name>A0A7W7T9T3_9PSEU</name>
<comment type="cofactor">
    <cofactor evidence="11">
        <name>[4Fe-4S] cluster</name>
        <dbReference type="ChEBI" id="CHEBI:49883"/>
    </cofactor>
    <text evidence="11">Binds 1 [4Fe-4S] cluster per subunit. Following nitrosylation of the [4Fe-4S] cluster binds 1 [4Fe-8(NO)] cluster per subunit.</text>
</comment>
<dbReference type="GO" id="GO:0005737">
    <property type="term" value="C:cytoplasm"/>
    <property type="evidence" value="ECO:0007669"/>
    <property type="project" value="UniProtKB-SubCell"/>
</dbReference>
<evidence type="ECO:0000256" key="4">
    <source>
        <dbReference type="ARBA" id="ARBA00022723"/>
    </source>
</evidence>
<evidence type="ECO:0000256" key="11">
    <source>
        <dbReference type="HAMAP-Rule" id="MF_01479"/>
    </source>
</evidence>
<protein>
    <recommendedName>
        <fullName evidence="11">Transcriptional regulator WhiB</fullName>
    </recommendedName>
</protein>
<gene>
    <name evidence="11" type="primary">whiB</name>
    <name evidence="13" type="ORF">F4559_006460</name>
</gene>
<keyword evidence="7 11" id="KW-0805">Transcription regulation</keyword>
<dbReference type="HAMAP" id="MF_01479">
    <property type="entry name" value="WhiB"/>
    <property type="match status" value="1"/>
</dbReference>
<evidence type="ECO:0000256" key="10">
    <source>
        <dbReference type="ARBA" id="ARBA00023163"/>
    </source>
</evidence>
<evidence type="ECO:0000256" key="2">
    <source>
        <dbReference type="ARBA" id="ARBA00006597"/>
    </source>
</evidence>
<dbReference type="PROSITE" id="PS51674">
    <property type="entry name" value="4FE4S_WBL"/>
    <property type="match status" value="1"/>
</dbReference>
<dbReference type="Pfam" id="PF02467">
    <property type="entry name" value="Whib"/>
    <property type="match status" value="1"/>
</dbReference>
<evidence type="ECO:0000256" key="8">
    <source>
        <dbReference type="ARBA" id="ARBA00023125"/>
    </source>
</evidence>
<dbReference type="AlphaFoldDB" id="A0A7W7T9T3"/>
<dbReference type="GO" id="GO:0035731">
    <property type="term" value="F:dinitrosyl-iron complex binding"/>
    <property type="evidence" value="ECO:0007669"/>
    <property type="project" value="UniProtKB-UniRule"/>
</dbReference>
<feature type="binding site" evidence="11">
    <location>
        <position position="39"/>
    </location>
    <ligand>
        <name>[4Fe-4S] cluster</name>
        <dbReference type="ChEBI" id="CHEBI:49883"/>
    </ligand>
</feature>
<comment type="function">
    <text evidence="11">Acts as a transcriptional regulator. Probably redox-responsive. The apo- but not holo-form probably binds DNA.</text>
</comment>
<keyword evidence="3 11" id="KW-0004">4Fe-4S</keyword>
<dbReference type="GO" id="GO:0047134">
    <property type="term" value="F:protein-disulfide reductase [NAD(P)H] activity"/>
    <property type="evidence" value="ECO:0007669"/>
    <property type="project" value="TreeGrafter"/>
</dbReference>
<dbReference type="EMBL" id="JACHJS010000001">
    <property type="protein sequence ID" value="MBB4969101.1"/>
    <property type="molecule type" value="Genomic_DNA"/>
</dbReference>
<evidence type="ECO:0000259" key="12">
    <source>
        <dbReference type="PROSITE" id="PS51674"/>
    </source>
</evidence>
<accession>A0A7W7T9T3</accession>
<keyword evidence="4 11" id="KW-0479">Metal-binding</keyword>
<feature type="binding site" evidence="11">
    <location>
        <position position="36"/>
    </location>
    <ligand>
        <name>[4Fe-4S] cluster</name>
        <dbReference type="ChEBI" id="CHEBI:49883"/>
    </ligand>
</feature>
<evidence type="ECO:0000256" key="9">
    <source>
        <dbReference type="ARBA" id="ARBA00023157"/>
    </source>
</evidence>
<dbReference type="GO" id="GO:0046872">
    <property type="term" value="F:metal ion binding"/>
    <property type="evidence" value="ECO:0007669"/>
    <property type="project" value="UniProtKB-KW"/>
</dbReference>
<evidence type="ECO:0000256" key="3">
    <source>
        <dbReference type="ARBA" id="ARBA00022485"/>
    </source>
</evidence>
<keyword evidence="10 11" id="KW-0804">Transcription</keyword>
<evidence type="ECO:0000313" key="13">
    <source>
        <dbReference type="EMBL" id="MBB4969101.1"/>
    </source>
</evidence>
<organism evidence="13 14">
    <name type="scientific">Saccharothrix violaceirubra</name>
    <dbReference type="NCBI Taxonomy" id="413306"/>
    <lineage>
        <taxon>Bacteria</taxon>
        <taxon>Bacillati</taxon>
        <taxon>Actinomycetota</taxon>
        <taxon>Actinomycetes</taxon>
        <taxon>Pseudonocardiales</taxon>
        <taxon>Pseudonocardiaceae</taxon>
        <taxon>Saccharothrix</taxon>
    </lineage>
</organism>
<feature type="domain" description="4Fe-4S Wbl-type" evidence="12">
    <location>
        <begin position="13"/>
        <end position="69"/>
    </location>
</feature>
<comment type="PTM">
    <text evidence="11">The Fe-S cluster can be nitrosylated by nitric oxide (NO).</text>
</comment>
<comment type="PTM">
    <text evidence="11">Upon Fe-S cluster removal intramolecular disulfide bonds are formed.</text>
</comment>
<reference evidence="13 14" key="1">
    <citation type="submission" date="2020-08" db="EMBL/GenBank/DDBJ databases">
        <title>Sequencing the genomes of 1000 actinobacteria strains.</title>
        <authorList>
            <person name="Klenk H.-P."/>
        </authorList>
    </citation>
    <scope>NUCLEOTIDE SEQUENCE [LARGE SCALE GENOMIC DNA]</scope>
    <source>
        <strain evidence="13 14">DSM 45084</strain>
    </source>
</reference>
<dbReference type="GO" id="GO:0045454">
    <property type="term" value="P:cell redox homeostasis"/>
    <property type="evidence" value="ECO:0007669"/>
    <property type="project" value="TreeGrafter"/>
</dbReference>
<proteinExistence type="inferred from homology"/>
<evidence type="ECO:0000256" key="6">
    <source>
        <dbReference type="ARBA" id="ARBA00023014"/>
    </source>
</evidence>
<keyword evidence="8 11" id="KW-0238">DNA-binding</keyword>
<comment type="subcellular location">
    <subcellularLocation>
        <location evidence="1 11">Cytoplasm</location>
    </subcellularLocation>
</comment>